<dbReference type="Proteomes" id="UP000621500">
    <property type="component" value="Unassembled WGS sequence"/>
</dbReference>
<dbReference type="EMBL" id="BONX01000039">
    <property type="protein sequence ID" value="GIG99017.1"/>
    <property type="molecule type" value="Genomic_DNA"/>
</dbReference>
<gene>
    <name evidence="1" type="ORF">Pma05_55900</name>
</gene>
<evidence type="ECO:0000313" key="1">
    <source>
        <dbReference type="EMBL" id="GIG99017.1"/>
    </source>
</evidence>
<proteinExistence type="predicted"/>
<organism evidence="1 2">
    <name type="scientific">Plantactinospora mayteni</name>
    <dbReference type="NCBI Taxonomy" id="566021"/>
    <lineage>
        <taxon>Bacteria</taxon>
        <taxon>Bacillati</taxon>
        <taxon>Actinomycetota</taxon>
        <taxon>Actinomycetes</taxon>
        <taxon>Micromonosporales</taxon>
        <taxon>Micromonosporaceae</taxon>
        <taxon>Plantactinospora</taxon>
    </lineage>
</organism>
<keyword evidence="2" id="KW-1185">Reference proteome</keyword>
<dbReference type="InterPro" id="IPR006765">
    <property type="entry name" value="Polyketide_synth_cyclase"/>
</dbReference>
<accession>A0ABQ4EWH1</accession>
<dbReference type="RefSeq" id="WP_203860431.1">
    <property type="nucleotide sequence ID" value="NZ_BAAAZQ010000009.1"/>
</dbReference>
<evidence type="ECO:0000313" key="2">
    <source>
        <dbReference type="Proteomes" id="UP000621500"/>
    </source>
</evidence>
<dbReference type="InterPro" id="IPR038474">
    <property type="entry name" value="Polyketide_synth_cyclase_sf"/>
</dbReference>
<comment type="caution">
    <text evidence="1">The sequence shown here is derived from an EMBL/GenBank/DDBJ whole genome shotgun (WGS) entry which is preliminary data.</text>
</comment>
<sequence length="122" mass="13521">MNRVLIVGRIIPGTEEEIAKIFAESDNTDLHTVTGVRHRSLYHLDDLCLHLMETDDSGPSRLEQANRHPLFVSVTQRLGSYISPYSPNWRSPRDAMAQCFYRWDGPGATAAMPPASPAGSPS</sequence>
<reference evidence="1 2" key="1">
    <citation type="submission" date="2021-01" db="EMBL/GenBank/DDBJ databases">
        <title>Whole genome shotgun sequence of Plantactinospora mayteni NBRC 109088.</title>
        <authorList>
            <person name="Komaki H."/>
            <person name="Tamura T."/>
        </authorList>
    </citation>
    <scope>NUCLEOTIDE SEQUENCE [LARGE SCALE GENOMIC DNA]</scope>
    <source>
        <strain evidence="1 2">NBRC 109088</strain>
    </source>
</reference>
<dbReference type="SUPFAM" id="SSF54909">
    <property type="entry name" value="Dimeric alpha+beta barrel"/>
    <property type="match status" value="1"/>
</dbReference>
<dbReference type="InterPro" id="IPR011008">
    <property type="entry name" value="Dimeric_a/b-barrel"/>
</dbReference>
<protein>
    <recommendedName>
        <fullName evidence="3">TcmI family type II polyketide cyclase</fullName>
    </recommendedName>
</protein>
<dbReference type="Pfam" id="PF04673">
    <property type="entry name" value="Cyclase_polyket"/>
    <property type="match status" value="1"/>
</dbReference>
<dbReference type="Gene3D" id="3.30.70.1090">
    <property type="entry name" value="Dimeric alpha+beta barrel"/>
    <property type="match status" value="1"/>
</dbReference>
<evidence type="ECO:0008006" key="3">
    <source>
        <dbReference type="Google" id="ProtNLM"/>
    </source>
</evidence>
<name>A0ABQ4EWH1_9ACTN</name>